<dbReference type="RefSeq" id="WP_034827569.1">
    <property type="nucleotide sequence ID" value="NZ_AWFA01000034.1"/>
</dbReference>
<sequence>MKLFAIPLTALMLLVGCNPAETTLGTASTERAQVRRMPLPAYFDCLRENKGIVIAAHRGGPARGYPENAIETMQYNFDHGVRVFEIDIAETRDGVLTLMHDDRLNRTSTGRGYVSDISWSDMSGLKLVDNDGQRTDFSPPKLTDALLWATETGAILELDRKKTTSFRNIAEAVYAADAEENMIFISYTDDEAAEIASIDPEFMMTASVRGGRDIAALEARGVDPEHLIGWTGTDRPDEAAWHRNALNEVESAFGTLGRAGERLDDQYMADGNGSEYQDLADMGLVMLATDRPLDAAEAMTSDDVGRSACEH</sequence>
<dbReference type="GO" id="GO:0070291">
    <property type="term" value="P:N-acylethanolamine metabolic process"/>
    <property type="evidence" value="ECO:0007669"/>
    <property type="project" value="TreeGrafter"/>
</dbReference>
<reference evidence="1 2" key="1">
    <citation type="submission" date="2013-04" db="EMBL/GenBank/DDBJ databases">
        <title>Hyphomonas sp. T24B3 Genome Sequencing.</title>
        <authorList>
            <person name="Lai Q."/>
            <person name="Shao Z."/>
        </authorList>
    </citation>
    <scope>NUCLEOTIDE SEQUENCE [LARGE SCALE GENOMIC DNA]</scope>
    <source>
        <strain evidence="1 2">T24B3</strain>
    </source>
</reference>
<dbReference type="InterPro" id="IPR030395">
    <property type="entry name" value="GP_PDE_dom"/>
</dbReference>
<dbReference type="GO" id="GO:0008889">
    <property type="term" value="F:glycerophosphodiester phosphodiesterase activity"/>
    <property type="evidence" value="ECO:0007669"/>
    <property type="project" value="TreeGrafter"/>
</dbReference>
<dbReference type="GO" id="GO:0006644">
    <property type="term" value="P:phospholipid metabolic process"/>
    <property type="evidence" value="ECO:0007669"/>
    <property type="project" value="TreeGrafter"/>
</dbReference>
<evidence type="ECO:0000313" key="2">
    <source>
        <dbReference type="Proteomes" id="UP000249123"/>
    </source>
</evidence>
<protein>
    <submittedName>
        <fullName evidence="1">Uncharacterized protein</fullName>
    </submittedName>
</protein>
<dbReference type="PANTHER" id="PTHR46320">
    <property type="entry name" value="GLYCEROPHOSPHODIESTER PHOSPHODIESTERASE 1"/>
    <property type="match status" value="1"/>
</dbReference>
<dbReference type="SUPFAM" id="SSF51695">
    <property type="entry name" value="PLC-like phosphodiesterases"/>
    <property type="match status" value="1"/>
</dbReference>
<keyword evidence="2" id="KW-1185">Reference proteome</keyword>
<accession>A0A062TX69</accession>
<dbReference type="InterPro" id="IPR017946">
    <property type="entry name" value="PLC-like_Pdiesterase_TIM-brl"/>
</dbReference>
<dbReference type="Gene3D" id="3.20.20.190">
    <property type="entry name" value="Phosphatidylinositol (PI) phosphodiesterase"/>
    <property type="match status" value="1"/>
</dbReference>
<dbReference type="PROSITE" id="PS51257">
    <property type="entry name" value="PROKAR_LIPOPROTEIN"/>
    <property type="match status" value="1"/>
</dbReference>
<dbReference type="STRING" id="1280941.HY2_03070"/>
<dbReference type="PROSITE" id="PS51704">
    <property type="entry name" value="GP_PDE"/>
    <property type="match status" value="1"/>
</dbReference>
<dbReference type="Pfam" id="PF03009">
    <property type="entry name" value="GDPD"/>
    <property type="match status" value="1"/>
</dbReference>
<dbReference type="CDD" id="cd08566">
    <property type="entry name" value="GDPD_AtGDE_like"/>
    <property type="match status" value="1"/>
</dbReference>
<dbReference type="Proteomes" id="UP000249123">
    <property type="component" value="Unassembled WGS sequence"/>
</dbReference>
<evidence type="ECO:0000313" key="1">
    <source>
        <dbReference type="EMBL" id="RAN33187.1"/>
    </source>
</evidence>
<dbReference type="GO" id="GO:0006580">
    <property type="term" value="P:ethanolamine metabolic process"/>
    <property type="evidence" value="ECO:0007669"/>
    <property type="project" value="TreeGrafter"/>
</dbReference>
<dbReference type="PANTHER" id="PTHR46320:SF1">
    <property type="entry name" value="GLYCEROPHOSPHODIESTER PHOSPHODIESTERASE 1"/>
    <property type="match status" value="1"/>
</dbReference>
<dbReference type="GO" id="GO:0005886">
    <property type="term" value="C:plasma membrane"/>
    <property type="evidence" value="ECO:0007669"/>
    <property type="project" value="TreeGrafter"/>
</dbReference>
<dbReference type="EMBL" id="AWFB01000023">
    <property type="protein sequence ID" value="RAN33187.1"/>
    <property type="molecule type" value="Genomic_DNA"/>
</dbReference>
<gene>
    <name evidence="1" type="ORF">HY3_02235</name>
</gene>
<proteinExistence type="predicted"/>
<dbReference type="eggNOG" id="COG0584">
    <property type="taxonomic scope" value="Bacteria"/>
</dbReference>
<dbReference type="AlphaFoldDB" id="A0A062TX69"/>
<name>A0A062TX69_9PROT</name>
<comment type="caution">
    <text evidence="1">The sequence shown here is derived from an EMBL/GenBank/DDBJ whole genome shotgun (WGS) entry which is preliminary data.</text>
</comment>
<organism evidence="1 2">
    <name type="scientific">Hyphomonas pacifica</name>
    <dbReference type="NCBI Taxonomy" id="1280941"/>
    <lineage>
        <taxon>Bacteria</taxon>
        <taxon>Pseudomonadati</taxon>
        <taxon>Pseudomonadota</taxon>
        <taxon>Alphaproteobacteria</taxon>
        <taxon>Hyphomonadales</taxon>
        <taxon>Hyphomonadaceae</taxon>
        <taxon>Hyphomonas</taxon>
    </lineage>
</organism>